<dbReference type="SUPFAM" id="SSF52091">
    <property type="entry name" value="SpoIIaa-like"/>
    <property type="match status" value="1"/>
</dbReference>
<dbReference type="Proteomes" id="UP000295497">
    <property type="component" value="Chromosome"/>
</dbReference>
<dbReference type="InterPro" id="IPR051932">
    <property type="entry name" value="Bact_StressResp_Reg"/>
</dbReference>
<dbReference type="Gene3D" id="3.30.750.24">
    <property type="entry name" value="STAS domain"/>
    <property type="match status" value="1"/>
</dbReference>
<dbReference type="CDD" id="cd07041">
    <property type="entry name" value="STAS_RsbR_RsbS_like"/>
    <property type="match status" value="1"/>
</dbReference>
<dbReference type="SUPFAM" id="SSF111126">
    <property type="entry name" value="Ligand-binding domain in the NO signalling and Golgi transport"/>
    <property type="match status" value="1"/>
</dbReference>
<dbReference type="Pfam" id="PF01740">
    <property type="entry name" value="STAS"/>
    <property type="match status" value="1"/>
</dbReference>
<feature type="region of interest" description="Disordered" evidence="1">
    <location>
        <begin position="1"/>
        <end position="23"/>
    </location>
</feature>
<proteinExistence type="predicted"/>
<sequence length="379" mass="41404">MGPQRTRRLGSAPHHADREPMTNPRITIAGFDIEWNLKDGINLWAGMPTLSMWIPSSVAGLMSGMVAMVGVERFNLCLQRGGRQSVDGDWSIINTQPTFEEGFCRLSEICSPAGWGRWELVALDRERREARYRTFNNWESIYQRALGVVWGSSMTAGKLAGISERLFGVPCWAEQTVFVTKGAEYDEFVVRPTDQTVEARLAALLETDRATSSDLAVALATLKKEVAERERTELALREKLQLIEQQETALSTMVAPIIQVWDGVLTVPVMGGLDSQRASALMERLLGAIVDSQTRHVILDLTAVDAVDTGTADHLIRIVRAVELLGARVVVTGIRPAVAQTVVSLGMDLERIVTLRNLQEGLKACMAAGNGAAPGPSAP</sequence>
<evidence type="ECO:0000313" key="4">
    <source>
        <dbReference type="Proteomes" id="UP000295497"/>
    </source>
</evidence>
<accession>A0A4P2R0I8</accession>
<evidence type="ECO:0000259" key="2">
    <source>
        <dbReference type="PROSITE" id="PS50801"/>
    </source>
</evidence>
<dbReference type="InterPro" id="IPR036513">
    <property type="entry name" value="STAS_dom_sf"/>
</dbReference>
<dbReference type="AlphaFoldDB" id="A0A4P2R0I8"/>
<dbReference type="InterPro" id="IPR002645">
    <property type="entry name" value="STAS_dom"/>
</dbReference>
<dbReference type="EMBL" id="CP012672">
    <property type="protein sequence ID" value="AUX36021.1"/>
    <property type="molecule type" value="Genomic_DNA"/>
</dbReference>
<reference evidence="3 4" key="1">
    <citation type="submission" date="2015-09" db="EMBL/GenBank/DDBJ databases">
        <title>Sorangium comparison.</title>
        <authorList>
            <person name="Zaburannyi N."/>
            <person name="Bunk B."/>
            <person name="Overmann J."/>
            <person name="Mueller R."/>
        </authorList>
    </citation>
    <scope>NUCLEOTIDE SEQUENCE [LARGE SCALE GENOMIC DNA]</scope>
    <source>
        <strain evidence="3 4">So ce836</strain>
    </source>
</reference>
<evidence type="ECO:0000256" key="1">
    <source>
        <dbReference type="SAM" id="MobiDB-lite"/>
    </source>
</evidence>
<dbReference type="PROSITE" id="PS50801">
    <property type="entry name" value="STAS"/>
    <property type="match status" value="1"/>
</dbReference>
<gene>
    <name evidence="3" type="ORF">SOCE836_082250</name>
</gene>
<dbReference type="InterPro" id="IPR024096">
    <property type="entry name" value="NO_sig/Golgi_transp_ligand-bd"/>
</dbReference>
<name>A0A4P2R0I8_SORCE</name>
<feature type="domain" description="STAS" evidence="2">
    <location>
        <begin position="254"/>
        <end position="365"/>
    </location>
</feature>
<protein>
    <submittedName>
        <fullName evidence="3">Anti-sigma factor antagonist</fullName>
    </submittedName>
</protein>
<evidence type="ECO:0000313" key="3">
    <source>
        <dbReference type="EMBL" id="AUX36021.1"/>
    </source>
</evidence>
<organism evidence="3 4">
    <name type="scientific">Sorangium cellulosum</name>
    <name type="common">Polyangium cellulosum</name>
    <dbReference type="NCBI Taxonomy" id="56"/>
    <lineage>
        <taxon>Bacteria</taxon>
        <taxon>Pseudomonadati</taxon>
        <taxon>Myxococcota</taxon>
        <taxon>Polyangia</taxon>
        <taxon>Polyangiales</taxon>
        <taxon>Polyangiaceae</taxon>
        <taxon>Sorangium</taxon>
    </lineage>
</organism>
<dbReference type="PANTHER" id="PTHR33745">
    <property type="entry name" value="RSBT ANTAGONIST PROTEIN RSBS-RELATED"/>
    <property type="match status" value="1"/>
</dbReference>